<accession>A0A8J2X3T1</accession>
<sequence length="854" mass="95332">MRRAAAPLRSLRIALLALLTQAAAFTTPSHDELCRAQAAPGCLQVLKEIHLERIVEDRGAPYAANESAEAYLEHLNATVGARARIGLGEAHAEAAARGYKLALPGETQRYPGSVHVRGNFFIAAAFKLEHDGEQLRHLMREGKLPPPFRHLADAYSTIYRGIQRAQRSQFMTQKLLSTAQHALLFGAHNALVYLPPERGVKRALGARFLREAAGLEAAYLADARADRAPAFYADGFLSDEALEELYEWCLDATVWFDAKPGYLGAYFDDGFSPKVLLQVVEELRLALPQIIGDLNLKTAWAYKYDSQPQNTGIAVHADPAAVNVNFWVTPDAGNTGREPGGLVVHRQFRGSQGDWNGIEHAARMRAHLDQLERDSGIKPLRVPYKRNRAVIFDSSLLHETDRFRFKRGYRHRRINLTLLFGLPRQPGKTEPLELCVEVVAGSETCVTMPLSKAGVDRLMTYYVERVLACSRKEAKATASLETPAAKRATAHAVALCTARSLHAAGDRRLAIEVLQSRQTHCGSRAAASEAEWTVCGTLAAMHQDSFEATAASFAASLDDVLRWQRHTTYVLDDRVCPLTVDELERWSHAPSVLVHVPRTSGTTLRALYASVLNETQLAQARHYSAAQMRACATREWDRKRSVAIIRDPWARAVSAYDHLVNVSNISKHPSDRYFGTWLTLFDDFSDFVESGGLELAATACAHFLPALDWVSDPRTGDVLVNDVRRYEGFHAAGIDAALAFTSLDAGDRRPFYTRGPRGESYCGRYTRRAADVVARVYGEDARAFGYENTCASYLPPRDTKRRYLVENAAAATRARRRAADAFVRRREERAWRKRKPPEGNRKFRRRWRPGTFVL</sequence>
<dbReference type="EMBL" id="CAKKNE010000005">
    <property type="protein sequence ID" value="CAH0377888.1"/>
    <property type="molecule type" value="Genomic_DNA"/>
</dbReference>
<feature type="signal peptide" evidence="1">
    <location>
        <begin position="1"/>
        <end position="24"/>
    </location>
</feature>
<protein>
    <recommendedName>
        <fullName evidence="4">Fe2OG dioxygenase domain-containing protein</fullName>
    </recommendedName>
</protein>
<keyword evidence="3" id="KW-1185">Reference proteome</keyword>
<evidence type="ECO:0000256" key="1">
    <source>
        <dbReference type="SAM" id="SignalP"/>
    </source>
</evidence>
<proteinExistence type="predicted"/>
<reference evidence="2" key="1">
    <citation type="submission" date="2021-11" db="EMBL/GenBank/DDBJ databases">
        <authorList>
            <consortium name="Genoscope - CEA"/>
            <person name="William W."/>
        </authorList>
    </citation>
    <scope>NUCLEOTIDE SEQUENCE</scope>
</reference>
<keyword evidence="1" id="KW-0732">Signal</keyword>
<comment type="caution">
    <text evidence="2">The sequence shown here is derived from an EMBL/GenBank/DDBJ whole genome shotgun (WGS) entry which is preliminary data.</text>
</comment>
<name>A0A8J2X3T1_9STRA</name>
<organism evidence="2 3">
    <name type="scientific">Pelagomonas calceolata</name>
    <dbReference type="NCBI Taxonomy" id="35677"/>
    <lineage>
        <taxon>Eukaryota</taxon>
        <taxon>Sar</taxon>
        <taxon>Stramenopiles</taxon>
        <taxon>Ochrophyta</taxon>
        <taxon>Pelagophyceae</taxon>
        <taxon>Pelagomonadales</taxon>
        <taxon>Pelagomonadaceae</taxon>
        <taxon>Pelagomonas</taxon>
    </lineage>
</organism>
<feature type="chain" id="PRO_5035179695" description="Fe2OG dioxygenase domain-containing protein" evidence="1">
    <location>
        <begin position="25"/>
        <end position="854"/>
    </location>
</feature>
<dbReference type="OrthoDB" id="435986at2759"/>
<evidence type="ECO:0008006" key="4">
    <source>
        <dbReference type="Google" id="ProtNLM"/>
    </source>
</evidence>
<gene>
    <name evidence="2" type="ORF">PECAL_5P24090</name>
</gene>
<evidence type="ECO:0000313" key="2">
    <source>
        <dbReference type="EMBL" id="CAH0377888.1"/>
    </source>
</evidence>
<dbReference type="Proteomes" id="UP000789595">
    <property type="component" value="Unassembled WGS sequence"/>
</dbReference>
<dbReference type="AlphaFoldDB" id="A0A8J2X3T1"/>
<evidence type="ECO:0000313" key="3">
    <source>
        <dbReference type="Proteomes" id="UP000789595"/>
    </source>
</evidence>